<dbReference type="RefSeq" id="WP_307040722.1">
    <property type="nucleotide sequence ID" value="NZ_JAUSYA010000001.1"/>
</dbReference>
<dbReference type="Gene3D" id="3.20.20.140">
    <property type="entry name" value="Metal-dependent hydrolases"/>
    <property type="match status" value="1"/>
</dbReference>
<evidence type="ECO:0000313" key="2">
    <source>
        <dbReference type="EMBL" id="MDQ0682243.1"/>
    </source>
</evidence>
<dbReference type="SUPFAM" id="SSF51556">
    <property type="entry name" value="Metallo-dependent hydrolases"/>
    <property type="match status" value="1"/>
</dbReference>
<dbReference type="Gene3D" id="2.30.40.10">
    <property type="entry name" value="Urease, subunit C, domain 1"/>
    <property type="match status" value="1"/>
</dbReference>
<dbReference type="Pfam" id="PF07969">
    <property type="entry name" value="Amidohydro_3"/>
    <property type="match status" value="1"/>
</dbReference>
<dbReference type="PANTHER" id="PTHR22642">
    <property type="entry name" value="IMIDAZOLONEPROPIONASE"/>
    <property type="match status" value="1"/>
</dbReference>
<proteinExistence type="predicted"/>
<gene>
    <name evidence="2" type="ORF">QFZ56_001206</name>
</gene>
<dbReference type="PANTHER" id="PTHR22642:SF2">
    <property type="entry name" value="PROTEIN LONG AFTER FAR-RED 3"/>
    <property type="match status" value="1"/>
</dbReference>
<dbReference type="InterPro" id="IPR033932">
    <property type="entry name" value="YtcJ-like"/>
</dbReference>
<organism evidence="2 3">
    <name type="scientific">Streptomyces achromogenes</name>
    <dbReference type="NCBI Taxonomy" id="67255"/>
    <lineage>
        <taxon>Bacteria</taxon>
        <taxon>Bacillati</taxon>
        <taxon>Actinomycetota</taxon>
        <taxon>Actinomycetes</taxon>
        <taxon>Kitasatosporales</taxon>
        <taxon>Streptomycetaceae</taxon>
        <taxon>Streptomyces</taxon>
    </lineage>
</organism>
<sequence>MGDGKGITAMQADIVFIRGTVRTGGADGPVLDALAVTDGRISALGARALDARGSGTAVVDLRGGALLPAFGDGHAHPVMGGLGLLGAPVRECASVEEIVEAVRHWADEHPEAEWITGDGFDAWVAPDGRFDAHWLDKAVPDRPVVLRTMDHHTAWVNSEALRRAGFRADTPDPDGGEIVRRTGSAEPLGTLREFAAVLPVLGLVPQPSHDTQVDALRTTAARFAASGVTWVQDAWVEPHHADVWITAATSGPGLPIRADLGFFLGPEQWRERVGRLAAERRRVEGAAPGLLTAHTVKFFADGVIESGTAALLEPYTDCPHSHGIANWTPAELANAVTAIDALGFEPHIHALGDGGVRVALDAIEAAARTNGPRDRRPVIAHAQLIHPADLPRFAELGVITNLQPLWAQPDRLMTDLILPKIGPKRGARQYQIAALLAAGAHIAFGSDWPVTDHEPLRGIATAVTRQTPEGHPEGGWLPQERIDTATALAAYSAGCAYQAFEEEKWGVLRPGMRADLVHLAADPVETAPRDLARLPVLGTWLAGRRTYDSGTTDPVPAVGR</sequence>
<dbReference type="SUPFAM" id="SSF51338">
    <property type="entry name" value="Composite domain of metallo-dependent hydrolases"/>
    <property type="match status" value="1"/>
</dbReference>
<feature type="domain" description="Amidohydrolase 3" evidence="1">
    <location>
        <begin position="58"/>
        <end position="547"/>
    </location>
</feature>
<dbReference type="EMBL" id="JAUSYA010000001">
    <property type="protein sequence ID" value="MDQ0682243.1"/>
    <property type="molecule type" value="Genomic_DNA"/>
</dbReference>
<dbReference type="Proteomes" id="UP001243364">
    <property type="component" value="Unassembled WGS sequence"/>
</dbReference>
<accession>A0ABU0PXA8</accession>
<comment type="caution">
    <text evidence="2">The sequence shown here is derived from an EMBL/GenBank/DDBJ whole genome shotgun (WGS) entry which is preliminary data.</text>
</comment>
<protein>
    <submittedName>
        <fullName evidence="2">Amidohydrolase YtcJ</fullName>
    </submittedName>
</protein>
<keyword evidence="3" id="KW-1185">Reference proteome</keyword>
<dbReference type="Gene3D" id="3.10.310.70">
    <property type="match status" value="1"/>
</dbReference>
<dbReference type="InterPro" id="IPR032466">
    <property type="entry name" value="Metal_Hydrolase"/>
</dbReference>
<dbReference type="InterPro" id="IPR011059">
    <property type="entry name" value="Metal-dep_hydrolase_composite"/>
</dbReference>
<evidence type="ECO:0000259" key="1">
    <source>
        <dbReference type="Pfam" id="PF07969"/>
    </source>
</evidence>
<name>A0ABU0PXA8_STRAH</name>
<dbReference type="InterPro" id="IPR013108">
    <property type="entry name" value="Amidohydro_3"/>
</dbReference>
<reference evidence="2 3" key="1">
    <citation type="submission" date="2023-07" db="EMBL/GenBank/DDBJ databases">
        <title>Comparative genomics of wheat-associated soil bacteria to identify genetic determinants of phenazine resistance.</title>
        <authorList>
            <person name="Mouncey N."/>
        </authorList>
    </citation>
    <scope>NUCLEOTIDE SEQUENCE [LARGE SCALE GENOMIC DNA]</scope>
    <source>
        <strain evidence="2 3">W4I19-2</strain>
    </source>
</reference>
<dbReference type="CDD" id="cd01300">
    <property type="entry name" value="YtcJ_like"/>
    <property type="match status" value="1"/>
</dbReference>
<evidence type="ECO:0000313" key="3">
    <source>
        <dbReference type="Proteomes" id="UP001243364"/>
    </source>
</evidence>